<accession>A0AA42QYD1</accession>
<evidence type="ECO:0000313" key="1">
    <source>
        <dbReference type="EMBL" id="MDH1480257.1"/>
    </source>
</evidence>
<dbReference type="EMBL" id="JAOCIY010000030">
    <property type="protein sequence ID" value="MDH1480257.1"/>
    <property type="molecule type" value="Genomic_DNA"/>
</dbReference>
<reference evidence="1" key="1">
    <citation type="submission" date="2022-09" db="EMBL/GenBank/DDBJ databases">
        <title>Intensive care unit water sources are persistently colonized with multi-drug resistant bacteria and are the site of extensive horizontal gene transfer of antibiotic resistance genes.</title>
        <authorList>
            <person name="Diorio-Toth L."/>
        </authorList>
    </citation>
    <scope>NUCLEOTIDE SEQUENCE</scope>
    <source>
        <strain evidence="1">GD03711</strain>
    </source>
</reference>
<organism evidence="1 2">
    <name type="scientific">Enterobacter cloacae</name>
    <dbReference type="NCBI Taxonomy" id="550"/>
    <lineage>
        <taxon>Bacteria</taxon>
        <taxon>Pseudomonadati</taxon>
        <taxon>Pseudomonadota</taxon>
        <taxon>Gammaproteobacteria</taxon>
        <taxon>Enterobacterales</taxon>
        <taxon>Enterobacteriaceae</taxon>
        <taxon>Enterobacter</taxon>
        <taxon>Enterobacter cloacae complex</taxon>
    </lineage>
</organism>
<dbReference type="RefSeq" id="WP_178328915.1">
    <property type="nucleotide sequence ID" value="NZ_CP073310.1"/>
</dbReference>
<gene>
    <name evidence="1" type="ORF">N5E88_12255</name>
</gene>
<dbReference type="InterPro" id="IPR031830">
    <property type="entry name" value="YdiH"/>
</dbReference>
<sequence>MDTEITPTQLAIEFLRRDNSNLSPAQYLKKLKQLELEFTDLLALSSNELKEEIYFAWRLGVHVH</sequence>
<proteinExistence type="predicted"/>
<dbReference type="AlphaFoldDB" id="A0AA42QYD1"/>
<dbReference type="Pfam" id="PF15930">
    <property type="entry name" value="YdiH"/>
    <property type="match status" value="1"/>
</dbReference>
<name>A0AA42QYD1_ENTCL</name>
<evidence type="ECO:0000313" key="2">
    <source>
        <dbReference type="Proteomes" id="UP001161707"/>
    </source>
</evidence>
<dbReference type="Proteomes" id="UP001161707">
    <property type="component" value="Unassembled WGS sequence"/>
</dbReference>
<protein>
    <submittedName>
        <fullName evidence="1">YdiH family protein</fullName>
    </submittedName>
</protein>
<comment type="caution">
    <text evidence="1">The sequence shown here is derived from an EMBL/GenBank/DDBJ whole genome shotgun (WGS) entry which is preliminary data.</text>
</comment>